<sequence length="155" mass="16863">MRTPRFRSPRKAQGGFSLIEVLIAILVLGVGLLGFALLQTMNVRFVQSANYRTQATNLTYEMLDQLRMNRSMAPSYVGDYTATTAAKNCLPPVGNDIGKDAFTLDWTCRLGKALGDGATAKVARAGTQYTVSVTWGDERWNADASDTTFSAGSRL</sequence>
<comment type="caution">
    <text evidence="2">The sequence shown here is derived from an EMBL/GenBank/DDBJ whole genome shotgun (WGS) entry which is preliminary data.</text>
</comment>
<organism evidence="2 3">
    <name type="scientific">Stenotrophomonas maltophilia</name>
    <name type="common">Pseudomonas maltophilia</name>
    <name type="synonym">Xanthomonas maltophilia</name>
    <dbReference type="NCBI Taxonomy" id="40324"/>
    <lineage>
        <taxon>Bacteria</taxon>
        <taxon>Pseudomonadati</taxon>
        <taxon>Pseudomonadota</taxon>
        <taxon>Gammaproteobacteria</taxon>
        <taxon>Lysobacterales</taxon>
        <taxon>Lysobacteraceae</taxon>
        <taxon>Stenotrophomonas</taxon>
        <taxon>Stenotrophomonas maltophilia group</taxon>
    </lineage>
</organism>
<proteinExistence type="predicted"/>
<dbReference type="RefSeq" id="WP_065181228.1">
    <property type="nucleotide sequence ID" value="NZ_JAXAXT010000010.1"/>
</dbReference>
<name>A0AAP7GV07_STEMA</name>
<dbReference type="NCBIfam" id="TIGR02523">
    <property type="entry name" value="type_IV_pilV"/>
    <property type="match status" value="1"/>
</dbReference>
<reference evidence="2 3" key="1">
    <citation type="submission" date="2016-05" db="EMBL/GenBank/DDBJ databases">
        <title>Draft Genome Sequences of Stenotrophomonas maltophilia Strains Sm32COP, Sm41DVV, Sm46PAILV, SmF3, SmF22, SmSOFb1 and SmCVFa1, Isolated from Different Manures, in France.</title>
        <authorList>
            <person name="Nazaret S."/>
            <person name="Bodilis J."/>
        </authorList>
    </citation>
    <scope>NUCLEOTIDE SEQUENCE [LARGE SCALE GENOMIC DNA]</scope>
    <source>
        <strain evidence="2 3">Sm41DVV</strain>
    </source>
</reference>
<keyword evidence="1" id="KW-0812">Transmembrane</keyword>
<accession>A0AAP7GV07</accession>
<dbReference type="EMBL" id="LYVI01000001">
    <property type="protein sequence ID" value="OBU63390.1"/>
    <property type="molecule type" value="Genomic_DNA"/>
</dbReference>
<evidence type="ECO:0000256" key="1">
    <source>
        <dbReference type="SAM" id="Phobius"/>
    </source>
</evidence>
<keyword evidence="1" id="KW-1133">Transmembrane helix</keyword>
<gene>
    <name evidence="2" type="ORF">A9K56_01395</name>
</gene>
<dbReference type="NCBIfam" id="TIGR02532">
    <property type="entry name" value="IV_pilin_GFxxxE"/>
    <property type="match status" value="1"/>
</dbReference>
<evidence type="ECO:0000313" key="3">
    <source>
        <dbReference type="Proteomes" id="UP000092125"/>
    </source>
</evidence>
<dbReference type="InterPro" id="IPR013362">
    <property type="entry name" value="Pilus_4_PilV"/>
</dbReference>
<evidence type="ECO:0000313" key="2">
    <source>
        <dbReference type="EMBL" id="OBU63390.1"/>
    </source>
</evidence>
<feature type="transmembrane region" description="Helical" evidence="1">
    <location>
        <begin position="21"/>
        <end position="38"/>
    </location>
</feature>
<dbReference type="Proteomes" id="UP000092125">
    <property type="component" value="Unassembled WGS sequence"/>
</dbReference>
<dbReference type="Pfam" id="PF07963">
    <property type="entry name" value="N_methyl"/>
    <property type="match status" value="1"/>
</dbReference>
<dbReference type="AlphaFoldDB" id="A0AAP7GV07"/>
<protein>
    <submittedName>
        <fullName evidence="2">Type IV pilus modification protein PilV</fullName>
    </submittedName>
</protein>
<keyword evidence="1" id="KW-0472">Membrane</keyword>
<dbReference type="InterPro" id="IPR012902">
    <property type="entry name" value="N_methyl_site"/>
</dbReference>